<keyword evidence="14" id="KW-1185">Reference proteome</keyword>
<dbReference type="InterPro" id="IPR004255">
    <property type="entry name" value="O-acyltransferase_WSD1_N"/>
</dbReference>
<comment type="pathway">
    <text evidence="4">Lipid metabolism.</text>
</comment>
<evidence type="ECO:0000313" key="14">
    <source>
        <dbReference type="Proteomes" id="UP000195402"/>
    </source>
</evidence>
<dbReference type="GO" id="GO:0005789">
    <property type="term" value="C:endoplasmic reticulum membrane"/>
    <property type="evidence" value="ECO:0007669"/>
    <property type="project" value="UniProtKB-SubCell"/>
</dbReference>
<evidence type="ECO:0000256" key="2">
    <source>
        <dbReference type="ARBA" id="ARBA00004586"/>
    </source>
</evidence>
<keyword evidence="7 13" id="KW-0012">Acyltransferase</keyword>
<dbReference type="Pfam" id="PF06974">
    <property type="entry name" value="WS_DGAT_C"/>
    <property type="match status" value="1"/>
</dbReference>
<dbReference type="GO" id="GO:0047196">
    <property type="term" value="F:long-chain-alcohol O-fatty-acyltransferase activity"/>
    <property type="evidence" value="ECO:0007669"/>
    <property type="project" value="UniProtKB-EC"/>
</dbReference>
<evidence type="ECO:0000256" key="6">
    <source>
        <dbReference type="ARBA" id="ARBA00022824"/>
    </source>
</evidence>
<evidence type="ECO:0000256" key="7">
    <source>
        <dbReference type="ARBA" id="ARBA00023315"/>
    </source>
</evidence>
<sequence length="443" mass="49660">MSEMDGIHLLPPLSPLGSFINTPTLTFYILGVLELENPFTKSQTLQFLKDVFIPINIRFSSVIVTDEKGVQRWKKIDSVPEHHLIVPTFSHPYPTSNDQEFYDEQIEEYISDINMKELPQNLPPWQVHLITYPTKNAAGSLIFKLNHALGDGYSIMGALFSIFRRAENPSHPLRFPSASSRMNEVKTNYSRVSALVTKCKNTLSDLTKNVLGAYILKDGLTVIRSTTDRVEHQPISISSVTISLDHIRDIRSRVGGTVNDVTTGWISYGLHLYMKKLGESGDGSSSLTALVVMNMRMYRGFKSIEEMLKANIWGNYFGLLSVSLPFFVSSEMEQVDPLDYIVKAKEEMERKANSYGAYFTSKLLNIVGKLRGPEGGAKFIYSNVRNKTIMISNMCGPVEKAAIAGNPLRSFYFTISGMPQPCVYYSKLHGKAKVGDNFGEGIY</sequence>
<dbReference type="EMBL" id="MVGT01000009">
    <property type="protein sequence ID" value="OVA20920.1"/>
    <property type="molecule type" value="Genomic_DNA"/>
</dbReference>
<dbReference type="PANTHER" id="PTHR31650">
    <property type="entry name" value="O-ACYLTRANSFERASE (WSD1-LIKE) FAMILY PROTEIN"/>
    <property type="match status" value="1"/>
</dbReference>
<evidence type="ECO:0000313" key="13">
    <source>
        <dbReference type="EMBL" id="OVA20920.1"/>
    </source>
</evidence>
<dbReference type="InParanoid" id="A0A200RDZ1"/>
<accession>A0A200RDZ1</accession>
<dbReference type="InterPro" id="IPR045034">
    <property type="entry name" value="O-acyltransferase_WSD1-like"/>
</dbReference>
<dbReference type="OrthoDB" id="1841779at2759"/>
<comment type="similarity">
    <text evidence="8">In the N-terminal section; belongs to the long-chain O-acyltransferase family.</text>
</comment>
<dbReference type="Pfam" id="PF03007">
    <property type="entry name" value="WS_DGAT_cat"/>
    <property type="match status" value="1"/>
</dbReference>
<comment type="catalytic activity">
    <reaction evidence="9">
        <text>a long chain fatty alcohol + a fatty acyl-CoA = a long-chain alcohol wax ester + CoA</text>
        <dbReference type="Rhea" id="RHEA:38443"/>
        <dbReference type="ChEBI" id="CHEBI:17135"/>
        <dbReference type="ChEBI" id="CHEBI:57287"/>
        <dbReference type="ChEBI" id="CHEBI:77636"/>
        <dbReference type="ChEBI" id="CHEBI:235323"/>
        <dbReference type="EC" id="2.3.1.75"/>
    </reaction>
</comment>
<dbReference type="GO" id="GO:0005886">
    <property type="term" value="C:plasma membrane"/>
    <property type="evidence" value="ECO:0007669"/>
    <property type="project" value="UniProtKB-SubCell"/>
</dbReference>
<evidence type="ECO:0000256" key="1">
    <source>
        <dbReference type="ARBA" id="ARBA00004162"/>
    </source>
</evidence>
<comment type="caution">
    <text evidence="13">The sequence shown here is derived from an EMBL/GenBank/DDBJ whole genome shotgun (WGS) entry which is preliminary data.</text>
</comment>
<comment type="pathway">
    <text evidence="3">Glycerolipid metabolism; triacylglycerol biosynthesis.</text>
</comment>
<evidence type="ECO:0000256" key="10">
    <source>
        <dbReference type="ARBA" id="ARBA00048109"/>
    </source>
</evidence>
<protein>
    <submittedName>
        <fullName evidence="13">O-acyltransferase</fullName>
    </submittedName>
</protein>
<dbReference type="GO" id="GO:0019432">
    <property type="term" value="P:triglyceride biosynthetic process"/>
    <property type="evidence" value="ECO:0007669"/>
    <property type="project" value="UniProtKB-UniPathway"/>
</dbReference>
<evidence type="ECO:0000256" key="3">
    <source>
        <dbReference type="ARBA" id="ARBA00004771"/>
    </source>
</evidence>
<dbReference type="AlphaFoldDB" id="A0A200RDZ1"/>
<feature type="domain" description="O-acyltransferase WSD1-like N-terminal" evidence="11">
    <location>
        <begin position="104"/>
        <end position="261"/>
    </location>
</feature>
<evidence type="ECO:0000259" key="11">
    <source>
        <dbReference type="Pfam" id="PF03007"/>
    </source>
</evidence>
<feature type="domain" description="O-acyltransferase WSD1 C-terminal" evidence="12">
    <location>
        <begin position="313"/>
        <end position="420"/>
    </location>
</feature>
<evidence type="ECO:0000256" key="4">
    <source>
        <dbReference type="ARBA" id="ARBA00005189"/>
    </source>
</evidence>
<dbReference type="UniPathway" id="UPA00282"/>
<comment type="catalytic activity">
    <reaction evidence="10">
        <text>an acyl-CoA + a 1,2-diacyl-sn-glycerol = a triacyl-sn-glycerol + CoA</text>
        <dbReference type="Rhea" id="RHEA:10868"/>
        <dbReference type="ChEBI" id="CHEBI:17815"/>
        <dbReference type="ChEBI" id="CHEBI:57287"/>
        <dbReference type="ChEBI" id="CHEBI:58342"/>
        <dbReference type="ChEBI" id="CHEBI:64615"/>
        <dbReference type="EC" id="2.3.1.20"/>
    </reaction>
</comment>
<dbReference type="OMA" id="ITIEDHI"/>
<keyword evidence="6" id="KW-0256">Endoplasmic reticulum</keyword>
<reference evidence="13 14" key="1">
    <citation type="journal article" date="2017" name="Mol. Plant">
        <title>The Genome of Medicinal Plant Macleaya cordata Provides New Insights into Benzylisoquinoline Alkaloids Metabolism.</title>
        <authorList>
            <person name="Liu X."/>
            <person name="Liu Y."/>
            <person name="Huang P."/>
            <person name="Ma Y."/>
            <person name="Qing Z."/>
            <person name="Tang Q."/>
            <person name="Cao H."/>
            <person name="Cheng P."/>
            <person name="Zheng Y."/>
            <person name="Yuan Z."/>
            <person name="Zhou Y."/>
            <person name="Liu J."/>
            <person name="Tang Z."/>
            <person name="Zhuo Y."/>
            <person name="Zhang Y."/>
            <person name="Yu L."/>
            <person name="Huang J."/>
            <person name="Yang P."/>
            <person name="Peng Q."/>
            <person name="Zhang J."/>
            <person name="Jiang W."/>
            <person name="Zhang Z."/>
            <person name="Lin K."/>
            <person name="Ro D.K."/>
            <person name="Chen X."/>
            <person name="Xiong X."/>
            <person name="Shang Y."/>
            <person name="Huang S."/>
            <person name="Zeng J."/>
        </authorList>
    </citation>
    <scope>NUCLEOTIDE SEQUENCE [LARGE SCALE GENOMIC DNA]</scope>
    <source>
        <strain evidence="14">cv. BLH2017</strain>
        <tissue evidence="13">Root</tissue>
    </source>
</reference>
<keyword evidence="5 13" id="KW-0808">Transferase</keyword>
<dbReference type="InterPro" id="IPR009721">
    <property type="entry name" value="O-acyltransferase_WSD1_C"/>
</dbReference>
<proteinExistence type="inferred from homology"/>
<organism evidence="13 14">
    <name type="scientific">Macleaya cordata</name>
    <name type="common">Five-seeded plume-poppy</name>
    <name type="synonym">Bocconia cordata</name>
    <dbReference type="NCBI Taxonomy" id="56857"/>
    <lineage>
        <taxon>Eukaryota</taxon>
        <taxon>Viridiplantae</taxon>
        <taxon>Streptophyta</taxon>
        <taxon>Embryophyta</taxon>
        <taxon>Tracheophyta</taxon>
        <taxon>Spermatophyta</taxon>
        <taxon>Magnoliopsida</taxon>
        <taxon>Ranunculales</taxon>
        <taxon>Papaveraceae</taxon>
        <taxon>Papaveroideae</taxon>
        <taxon>Macleaya</taxon>
    </lineage>
</organism>
<dbReference type="PANTHER" id="PTHR31650:SF34">
    <property type="entry name" value="O-ACYLTRANSFERASE WSD1-LIKE ISOFORM X1"/>
    <property type="match status" value="1"/>
</dbReference>
<evidence type="ECO:0000259" key="12">
    <source>
        <dbReference type="Pfam" id="PF06974"/>
    </source>
</evidence>
<evidence type="ECO:0000256" key="9">
    <source>
        <dbReference type="ARBA" id="ARBA00047604"/>
    </source>
</evidence>
<comment type="subcellular location">
    <subcellularLocation>
        <location evidence="1">Cell membrane</location>
        <topology evidence="1">Single-pass membrane protein</topology>
    </subcellularLocation>
    <subcellularLocation>
        <location evidence="2">Endoplasmic reticulum membrane</location>
    </subcellularLocation>
</comment>
<gene>
    <name evidence="13" type="ORF">BVC80_8839g2</name>
</gene>
<dbReference type="GO" id="GO:0004144">
    <property type="term" value="F:diacylglycerol O-acyltransferase activity"/>
    <property type="evidence" value="ECO:0007669"/>
    <property type="project" value="UniProtKB-EC"/>
</dbReference>
<evidence type="ECO:0000256" key="5">
    <source>
        <dbReference type="ARBA" id="ARBA00022679"/>
    </source>
</evidence>
<dbReference type="Proteomes" id="UP000195402">
    <property type="component" value="Unassembled WGS sequence"/>
</dbReference>
<evidence type="ECO:0000256" key="8">
    <source>
        <dbReference type="ARBA" id="ARBA00024360"/>
    </source>
</evidence>
<name>A0A200RDZ1_MACCD</name>